<dbReference type="EMBL" id="OZ020103">
    <property type="protein sequence ID" value="CAK9278169.1"/>
    <property type="molecule type" value="Genomic_DNA"/>
</dbReference>
<accession>A0ABP0XGB9</accession>
<organism evidence="1 2">
    <name type="scientific">Sphagnum jensenii</name>
    <dbReference type="NCBI Taxonomy" id="128206"/>
    <lineage>
        <taxon>Eukaryota</taxon>
        <taxon>Viridiplantae</taxon>
        <taxon>Streptophyta</taxon>
        <taxon>Embryophyta</taxon>
        <taxon>Bryophyta</taxon>
        <taxon>Sphagnophytina</taxon>
        <taxon>Sphagnopsida</taxon>
        <taxon>Sphagnales</taxon>
        <taxon>Sphagnaceae</taxon>
        <taxon>Sphagnum</taxon>
    </lineage>
</organism>
<sequence>MLYIEVEASIDVWKGFCVLYGVNPLFSSSPQRSSSPKVLFFHSIEIVVQGHSASSLKCSKHNVYAKLILELHRTMDVFSRLPFLNWHFKTLMKFSIVHGTAFLEVFVTGKHFIFMQPAPFIQMCFACLPLPGFEWETQALWITLSGGKGLTLLQNPIPTAN</sequence>
<gene>
    <name evidence="1" type="ORF">CSSPJE1EN1_LOCUS23647</name>
</gene>
<reference evidence="1" key="1">
    <citation type="submission" date="2024-02" db="EMBL/GenBank/DDBJ databases">
        <authorList>
            <consortium name="ELIXIR-Norway"/>
            <consortium name="Elixir Norway"/>
        </authorList>
    </citation>
    <scope>NUCLEOTIDE SEQUENCE</scope>
</reference>
<proteinExistence type="predicted"/>
<keyword evidence="2" id="KW-1185">Reference proteome</keyword>
<name>A0ABP0XGB9_9BRYO</name>
<dbReference type="Proteomes" id="UP001497444">
    <property type="component" value="Chromosome 8"/>
</dbReference>
<evidence type="ECO:0000313" key="2">
    <source>
        <dbReference type="Proteomes" id="UP001497444"/>
    </source>
</evidence>
<evidence type="ECO:0000313" key="1">
    <source>
        <dbReference type="EMBL" id="CAK9278169.1"/>
    </source>
</evidence>
<protein>
    <submittedName>
        <fullName evidence="1">Uncharacterized protein</fullName>
    </submittedName>
</protein>